<evidence type="ECO:0000313" key="4">
    <source>
        <dbReference type="Proteomes" id="UP000574390"/>
    </source>
</evidence>
<feature type="region of interest" description="Disordered" evidence="1">
    <location>
        <begin position="21"/>
        <end position="55"/>
    </location>
</feature>
<evidence type="ECO:0000256" key="2">
    <source>
        <dbReference type="SAM" id="SignalP"/>
    </source>
</evidence>
<name>A0A7J6QUA2_PEROL</name>
<feature type="compositionally biased region" description="Acidic residues" evidence="1">
    <location>
        <begin position="32"/>
        <end position="54"/>
    </location>
</feature>
<proteinExistence type="predicted"/>
<dbReference type="EMBL" id="JABANM010026910">
    <property type="protein sequence ID" value="KAF4712199.1"/>
    <property type="molecule type" value="Genomic_DNA"/>
</dbReference>
<feature type="signal peptide" evidence="2">
    <location>
        <begin position="1"/>
        <end position="21"/>
    </location>
</feature>
<accession>A0A7J6QUA2</accession>
<reference evidence="3 4" key="1">
    <citation type="submission" date="2020-04" db="EMBL/GenBank/DDBJ databases">
        <title>Perkinsus olseni comparative genomics.</title>
        <authorList>
            <person name="Bogema D.R."/>
        </authorList>
    </citation>
    <scope>NUCLEOTIDE SEQUENCE [LARGE SCALE GENOMIC DNA]</scope>
    <source>
        <strain evidence="3">ATCC PRA-205</strain>
    </source>
</reference>
<sequence>MRSLSLWALLMCLLTVTSSLASSHEKPPLETSEIEDMEEGEDSLGEDDDELFETTEDRFDKDMSSMLARANHYHMTPREYILTYKGNPPPEAIAAAAKRYEESGEDLYTTIKRKAKGPKTGKVAQTTHF</sequence>
<keyword evidence="2" id="KW-0732">Signal</keyword>
<organism evidence="3 4">
    <name type="scientific">Perkinsus olseni</name>
    <name type="common">Perkinsus atlanticus</name>
    <dbReference type="NCBI Taxonomy" id="32597"/>
    <lineage>
        <taxon>Eukaryota</taxon>
        <taxon>Sar</taxon>
        <taxon>Alveolata</taxon>
        <taxon>Perkinsozoa</taxon>
        <taxon>Perkinsea</taxon>
        <taxon>Perkinsida</taxon>
        <taxon>Perkinsidae</taxon>
        <taxon>Perkinsus</taxon>
    </lineage>
</organism>
<evidence type="ECO:0000256" key="1">
    <source>
        <dbReference type="SAM" id="MobiDB-lite"/>
    </source>
</evidence>
<evidence type="ECO:0000313" key="3">
    <source>
        <dbReference type="EMBL" id="KAF4712199.1"/>
    </source>
</evidence>
<protein>
    <submittedName>
        <fullName evidence="3">Uncharacterized protein</fullName>
    </submittedName>
</protein>
<gene>
    <name evidence="3" type="ORF">FOZ62_012405</name>
</gene>
<dbReference type="AlphaFoldDB" id="A0A7J6QUA2"/>
<comment type="caution">
    <text evidence="3">The sequence shown here is derived from an EMBL/GenBank/DDBJ whole genome shotgun (WGS) entry which is preliminary data.</text>
</comment>
<dbReference type="Proteomes" id="UP000574390">
    <property type="component" value="Unassembled WGS sequence"/>
</dbReference>
<feature type="chain" id="PRO_5029655689" evidence="2">
    <location>
        <begin position="22"/>
        <end position="129"/>
    </location>
</feature>